<dbReference type="GO" id="GO:0016787">
    <property type="term" value="F:hydrolase activity"/>
    <property type="evidence" value="ECO:0007669"/>
    <property type="project" value="UniProtKB-KW"/>
</dbReference>
<dbReference type="Proteomes" id="UP000219335">
    <property type="component" value="Unassembled WGS sequence"/>
</dbReference>
<evidence type="ECO:0000256" key="1">
    <source>
        <dbReference type="PIRNR" id="PIRNR033490"/>
    </source>
</evidence>
<organism evidence="2 3">
    <name type="scientific">Nitrosomonas ureae</name>
    <dbReference type="NCBI Taxonomy" id="44577"/>
    <lineage>
        <taxon>Bacteria</taxon>
        <taxon>Pseudomonadati</taxon>
        <taxon>Pseudomonadota</taxon>
        <taxon>Betaproteobacteria</taxon>
        <taxon>Nitrosomonadales</taxon>
        <taxon>Nitrosomonadaceae</taxon>
        <taxon>Nitrosomonas</taxon>
    </lineage>
</organism>
<dbReference type="PIRSF" id="PIRSF033490">
    <property type="entry name" value="MazF"/>
    <property type="match status" value="1"/>
</dbReference>
<dbReference type="GO" id="GO:0003677">
    <property type="term" value="F:DNA binding"/>
    <property type="evidence" value="ECO:0007669"/>
    <property type="project" value="InterPro"/>
</dbReference>
<keyword evidence="1" id="KW-0378">Hydrolase</keyword>
<gene>
    <name evidence="2" type="ORF">SAMN06297164_3639</name>
</gene>
<evidence type="ECO:0000313" key="3">
    <source>
        <dbReference type="Proteomes" id="UP000219335"/>
    </source>
</evidence>
<sequence length="117" mass="13585">MNDYRYLEIYWVDLEPARGAETKKFRPCVILQGQPLNVRSKTFIVAPLLTNHKNWDFAVNIMATQENGLDKDRHINLKQMRVVDISRMGKKQGGLETKYLSKIKRGLSFVFDLGRSI</sequence>
<dbReference type="EMBL" id="OCMU01000005">
    <property type="protein sequence ID" value="SOD22985.1"/>
    <property type="molecule type" value="Genomic_DNA"/>
</dbReference>
<accession>A0A286AM62</accession>
<dbReference type="Pfam" id="PF02452">
    <property type="entry name" value="PemK_toxin"/>
    <property type="match status" value="1"/>
</dbReference>
<dbReference type="RefSeq" id="WP_097107708.1">
    <property type="nucleotide sequence ID" value="NZ_OCMU01000005.1"/>
</dbReference>
<dbReference type="SUPFAM" id="SSF50118">
    <property type="entry name" value="Cell growth inhibitor/plasmid maintenance toxic component"/>
    <property type="match status" value="1"/>
</dbReference>
<dbReference type="Gene3D" id="2.30.30.110">
    <property type="match status" value="1"/>
</dbReference>
<dbReference type="InterPro" id="IPR011067">
    <property type="entry name" value="Plasmid_toxin/cell-grow_inhib"/>
</dbReference>
<name>A0A286AM62_9PROT</name>
<dbReference type="GO" id="GO:0016075">
    <property type="term" value="P:rRNA catabolic process"/>
    <property type="evidence" value="ECO:0007669"/>
    <property type="project" value="TreeGrafter"/>
</dbReference>
<keyword evidence="1" id="KW-0255">Endonuclease</keyword>
<comment type="function">
    <text evidence="1">Toxic component of a type II toxin-antitoxin (TA) system.</text>
</comment>
<comment type="similarity">
    <text evidence="1">Belongs to the PemK/MazF family.</text>
</comment>
<dbReference type="InterPro" id="IPR003477">
    <property type="entry name" value="PemK-like"/>
</dbReference>
<proteinExistence type="inferred from homology"/>
<evidence type="ECO:0000313" key="2">
    <source>
        <dbReference type="EMBL" id="SOD22985.1"/>
    </source>
</evidence>
<dbReference type="AlphaFoldDB" id="A0A286AM62"/>
<dbReference type="GO" id="GO:0004521">
    <property type="term" value="F:RNA endonuclease activity"/>
    <property type="evidence" value="ECO:0007669"/>
    <property type="project" value="TreeGrafter"/>
</dbReference>
<dbReference type="PANTHER" id="PTHR33988">
    <property type="entry name" value="ENDORIBONUCLEASE MAZF-RELATED"/>
    <property type="match status" value="1"/>
</dbReference>
<reference evidence="2 3" key="1">
    <citation type="submission" date="2017-09" db="EMBL/GenBank/DDBJ databases">
        <authorList>
            <person name="Ehlers B."/>
            <person name="Leendertz F.H."/>
        </authorList>
    </citation>
    <scope>NUCLEOTIDE SEQUENCE [LARGE SCALE GENOMIC DNA]</scope>
    <source>
        <strain evidence="2 3">Nm42</strain>
    </source>
</reference>
<keyword evidence="1" id="KW-0540">Nuclease</keyword>
<dbReference type="GO" id="GO:0006402">
    <property type="term" value="P:mRNA catabolic process"/>
    <property type="evidence" value="ECO:0007669"/>
    <property type="project" value="TreeGrafter"/>
</dbReference>
<protein>
    <recommendedName>
        <fullName evidence="1">mRNA interferase</fullName>
        <ecNumber evidence="1">3.1.-.-</ecNumber>
    </recommendedName>
</protein>
<dbReference type="EC" id="3.1.-.-" evidence="1"/>